<sequence>LVQAWYIGTATQRPTNAKSTSWTPPVPVSIDEVRDKSRVLYWKLNADTYEQDGELRKRSARYRGLLVHGRDTKSPRDKSTKTTRTRSRHSPKNTYTRMKRSGSSWLGSGYFDVRDCEDKVDPDSDDRGETCSSCRLESTTGSRWTSRTTSRQCGLFVGEPVWTPINRPADEHPARFQYVESLRQGITA</sequence>
<dbReference type="AlphaFoldDB" id="A0A090X7G4"/>
<protein>
    <submittedName>
        <fullName evidence="3">Uncharacterized protein</fullName>
    </submittedName>
</protein>
<dbReference type="EMBL" id="GBIH01002733">
    <property type="protein sequence ID" value="JAC91977.1"/>
    <property type="molecule type" value="mRNA"/>
</dbReference>
<comment type="cofactor">
    <cofactor evidence="1">
        <name>Fe(2+)</name>
        <dbReference type="ChEBI" id="CHEBI:29033"/>
    </cofactor>
</comment>
<organism evidence="3">
    <name type="scientific">Ixodes ricinus</name>
    <name type="common">Common tick</name>
    <name type="synonym">Acarus ricinus</name>
    <dbReference type="NCBI Taxonomy" id="34613"/>
    <lineage>
        <taxon>Eukaryota</taxon>
        <taxon>Metazoa</taxon>
        <taxon>Ecdysozoa</taxon>
        <taxon>Arthropoda</taxon>
        <taxon>Chelicerata</taxon>
        <taxon>Arachnida</taxon>
        <taxon>Acari</taxon>
        <taxon>Parasitiformes</taxon>
        <taxon>Ixodida</taxon>
        <taxon>Ixodoidea</taxon>
        <taxon>Ixodidae</taxon>
        <taxon>Ixodinae</taxon>
        <taxon>Ixodes</taxon>
    </lineage>
</organism>
<reference evidence="3" key="1">
    <citation type="journal article" date="2015" name="PLoS Negl. Trop. Dis.">
        <title>Deep Sequencing Analysis of the Ixodes ricinus Haemocytome.</title>
        <authorList>
            <person name="Kotsyfakis M."/>
            <person name="Kopacek P."/>
            <person name="Franta Z."/>
            <person name="Pedra J.H."/>
            <person name="Ribeiro J.M."/>
        </authorList>
    </citation>
    <scope>NUCLEOTIDE SEQUENCE</scope>
</reference>
<dbReference type="GO" id="GO:0010309">
    <property type="term" value="F:acireductone dioxygenase [iron(II)-requiring] activity"/>
    <property type="evidence" value="ECO:0007669"/>
    <property type="project" value="InterPro"/>
</dbReference>
<evidence type="ECO:0000256" key="1">
    <source>
        <dbReference type="ARBA" id="ARBA00001954"/>
    </source>
</evidence>
<feature type="region of interest" description="Disordered" evidence="2">
    <location>
        <begin position="68"/>
        <end position="101"/>
    </location>
</feature>
<evidence type="ECO:0000256" key="2">
    <source>
        <dbReference type="SAM" id="MobiDB-lite"/>
    </source>
</evidence>
<dbReference type="InterPro" id="IPR014710">
    <property type="entry name" value="RmlC-like_jellyroll"/>
</dbReference>
<proteinExistence type="evidence at transcript level"/>
<evidence type="ECO:0000313" key="3">
    <source>
        <dbReference type="EMBL" id="JAC91977.1"/>
    </source>
</evidence>
<dbReference type="PANTHER" id="PTHR23418">
    <property type="entry name" value="ACIREDUCTONE DIOXYGENASE"/>
    <property type="match status" value="1"/>
</dbReference>
<dbReference type="InterPro" id="IPR004313">
    <property type="entry name" value="ARD"/>
</dbReference>
<feature type="non-terminal residue" evidence="3">
    <location>
        <position position="1"/>
    </location>
</feature>
<feature type="compositionally biased region" description="Basic and acidic residues" evidence="2">
    <location>
        <begin position="68"/>
        <end position="80"/>
    </location>
</feature>
<dbReference type="Gene3D" id="2.60.120.10">
    <property type="entry name" value="Jelly Rolls"/>
    <property type="match status" value="1"/>
</dbReference>
<name>A0A090X7G4_IXORI</name>
<accession>A0A090X7G4</accession>
<feature type="compositionally biased region" description="Basic residues" evidence="2">
    <location>
        <begin position="81"/>
        <end position="91"/>
    </location>
</feature>
<dbReference type="PANTHER" id="PTHR23418:SF0">
    <property type="entry name" value="ACIREDUCTONE DIOXYGENASE"/>
    <property type="match status" value="1"/>
</dbReference>
<dbReference type="GO" id="GO:0006555">
    <property type="term" value="P:methionine metabolic process"/>
    <property type="evidence" value="ECO:0007669"/>
    <property type="project" value="TreeGrafter"/>
</dbReference>